<evidence type="ECO:0000256" key="11">
    <source>
        <dbReference type="ARBA" id="ARBA00048179"/>
    </source>
</evidence>
<evidence type="ECO:0000256" key="3">
    <source>
        <dbReference type="ARBA" id="ARBA00009406"/>
    </source>
</evidence>
<comment type="function">
    <text evidence="1">Responsible for the formation of the pyrimidine heterocycle in the thiamine biosynthesis pathway. Catalyzes the formation of hydroxymethylpyrimidine phosphate (HMP-P) from histidine and pyridoxal phosphate (PLP). The protein uses PLP and the active site histidine to form HMP-P, generating an inactive enzyme. The enzyme can only undergo a single turnover, which suggests it is a suicide enzyme.</text>
</comment>
<dbReference type="PANTHER" id="PTHR31528">
    <property type="entry name" value="4-AMINO-5-HYDROXYMETHYL-2-METHYLPYRIMIDINE PHOSPHATE SYNTHASE THI11-RELATED"/>
    <property type="match status" value="1"/>
</dbReference>
<reference evidence="13" key="1">
    <citation type="journal article" date="2014" name="Int. J. Syst. Evol. Microbiol.">
        <title>Complete genome sequence of Corynebacterium casei LMG S-19264T (=DSM 44701T), isolated from a smear-ripened cheese.</title>
        <authorList>
            <consortium name="US DOE Joint Genome Institute (JGI-PGF)"/>
            <person name="Walter F."/>
            <person name="Albersmeier A."/>
            <person name="Kalinowski J."/>
            <person name="Ruckert C."/>
        </authorList>
    </citation>
    <scope>NUCLEOTIDE SEQUENCE</scope>
    <source>
        <strain evidence="13">CGMCC 1.15320</strain>
    </source>
</reference>
<name>A0A916RMS7_9HYPH</name>
<comment type="subunit">
    <text evidence="4">Homodimer.</text>
</comment>
<dbReference type="InterPro" id="IPR027939">
    <property type="entry name" value="NMT1/THI5"/>
</dbReference>
<evidence type="ECO:0000256" key="7">
    <source>
        <dbReference type="ARBA" id="ARBA00022898"/>
    </source>
</evidence>
<accession>A0A916RMS7</accession>
<dbReference type="Gene3D" id="3.40.190.10">
    <property type="entry name" value="Periplasmic binding protein-like II"/>
    <property type="match status" value="2"/>
</dbReference>
<keyword evidence="14" id="KW-1185">Reference proteome</keyword>
<dbReference type="InterPro" id="IPR006311">
    <property type="entry name" value="TAT_signal"/>
</dbReference>
<dbReference type="PANTHER" id="PTHR31528:SF1">
    <property type="entry name" value="4-AMINO-5-HYDROXYMETHYL-2-METHYLPYRIMIDINE PHOSPHATE SYNTHASE THI11-RELATED"/>
    <property type="match status" value="1"/>
</dbReference>
<comment type="catalytic activity">
    <reaction evidence="11">
        <text>N(6)-(pyridoxal phosphate)-L-lysyl-[4-amino-5-hydroxymethyl-2-methylpyrimidine phosphate synthase] + L-histidyl-[4-amino-5-hydroxymethyl-2-methylpyrimidine phosphate synthase] + 2 Fe(3+) + 4 H2O = L-lysyl-[4-amino-5-hydroxymethyl-2-methylpyrimidine phosphate synthase] + (2S)-2-amino-5-hydroxy-4-oxopentanoyl-[4-amino-5-hydroxymethyl-2-methylpyrimidine phosphate synthase] + 4-amino-2-methyl-5-(phosphooxymethyl)pyrimidine + 3-oxopropanoate + 2 Fe(2+) + 2 H(+)</text>
        <dbReference type="Rhea" id="RHEA:65756"/>
        <dbReference type="Rhea" id="RHEA-COMP:16892"/>
        <dbReference type="Rhea" id="RHEA-COMP:16893"/>
        <dbReference type="Rhea" id="RHEA-COMP:16894"/>
        <dbReference type="Rhea" id="RHEA-COMP:16895"/>
        <dbReference type="ChEBI" id="CHEBI:15377"/>
        <dbReference type="ChEBI" id="CHEBI:15378"/>
        <dbReference type="ChEBI" id="CHEBI:29033"/>
        <dbReference type="ChEBI" id="CHEBI:29034"/>
        <dbReference type="ChEBI" id="CHEBI:29969"/>
        <dbReference type="ChEBI" id="CHEBI:29979"/>
        <dbReference type="ChEBI" id="CHEBI:33190"/>
        <dbReference type="ChEBI" id="CHEBI:58354"/>
        <dbReference type="ChEBI" id="CHEBI:143915"/>
        <dbReference type="ChEBI" id="CHEBI:157692"/>
    </reaction>
    <physiologicalReaction direction="left-to-right" evidence="11">
        <dbReference type="Rhea" id="RHEA:65757"/>
    </physiologicalReaction>
</comment>
<dbReference type="GO" id="GO:0009228">
    <property type="term" value="P:thiamine biosynthetic process"/>
    <property type="evidence" value="ECO:0007669"/>
    <property type="project" value="UniProtKB-KW"/>
</dbReference>
<evidence type="ECO:0000313" key="14">
    <source>
        <dbReference type="Proteomes" id="UP000636264"/>
    </source>
</evidence>
<dbReference type="Proteomes" id="UP000636264">
    <property type="component" value="Unassembled WGS sequence"/>
</dbReference>
<dbReference type="GO" id="GO:0046872">
    <property type="term" value="F:metal ion binding"/>
    <property type="evidence" value="ECO:0007669"/>
    <property type="project" value="UniProtKB-KW"/>
</dbReference>
<evidence type="ECO:0000256" key="2">
    <source>
        <dbReference type="ARBA" id="ARBA00004948"/>
    </source>
</evidence>
<dbReference type="PROSITE" id="PS51318">
    <property type="entry name" value="TAT"/>
    <property type="match status" value="1"/>
</dbReference>
<protein>
    <recommendedName>
        <fullName evidence="10">Thiamine pyrimidine synthase</fullName>
    </recommendedName>
</protein>
<evidence type="ECO:0000256" key="10">
    <source>
        <dbReference type="ARBA" id="ARBA00033171"/>
    </source>
</evidence>
<dbReference type="AlphaFoldDB" id="A0A916RMS7"/>
<keyword evidence="6" id="KW-0479">Metal-binding</keyword>
<organism evidence="13 14">
    <name type="scientific">Nitratireductor aestuarii</name>
    <dbReference type="NCBI Taxonomy" id="1735103"/>
    <lineage>
        <taxon>Bacteria</taxon>
        <taxon>Pseudomonadati</taxon>
        <taxon>Pseudomonadota</taxon>
        <taxon>Alphaproteobacteria</taxon>
        <taxon>Hyphomicrobiales</taxon>
        <taxon>Phyllobacteriaceae</taxon>
        <taxon>Nitratireductor</taxon>
    </lineage>
</organism>
<evidence type="ECO:0000256" key="4">
    <source>
        <dbReference type="ARBA" id="ARBA00011738"/>
    </source>
</evidence>
<evidence type="ECO:0000256" key="6">
    <source>
        <dbReference type="ARBA" id="ARBA00022723"/>
    </source>
</evidence>
<sequence length="340" mass="36334">MAISEKLTRRMLLKGAAAGGAYLAMGGLPVFAQSATKLVFMEPFDLTLEYLPEMNAVVGGHFEKEGLEVEITNVRGTAVGIQQVIAGQANFTRVGLLDLFKASASQDTKLVSVATSLQGGIFSLVSREGDPINSPEELRGKTVGVASLGGGQENILNLMLAGAGIPVADVPRQAIGSSAGNVEILKQGRVDAFIANIETALLLRMTNEPVKIWSTTQFAPLPGGVIGTTEKFATENHDTVVKFVRAMRNSALEIKAADPAEILDRVASKFDLTVTEDREFRLEAIKAYNELALAQGDENVMRNVPEVFEEAARLVGAADIMQIDDVSSLFSTAFYDEAVK</sequence>
<keyword evidence="9" id="KW-0408">Iron</keyword>
<evidence type="ECO:0000256" key="5">
    <source>
        <dbReference type="ARBA" id="ARBA00022679"/>
    </source>
</evidence>
<evidence type="ECO:0000313" key="13">
    <source>
        <dbReference type="EMBL" id="GGA59939.1"/>
    </source>
</evidence>
<dbReference type="EMBL" id="BMIF01000003">
    <property type="protein sequence ID" value="GGA59939.1"/>
    <property type="molecule type" value="Genomic_DNA"/>
</dbReference>
<evidence type="ECO:0000256" key="9">
    <source>
        <dbReference type="ARBA" id="ARBA00023004"/>
    </source>
</evidence>
<keyword evidence="5" id="KW-0808">Transferase</keyword>
<evidence type="ECO:0000259" key="12">
    <source>
        <dbReference type="Pfam" id="PF09084"/>
    </source>
</evidence>
<comment type="similarity">
    <text evidence="3">Belongs to the NMT1/THI5 family.</text>
</comment>
<evidence type="ECO:0000256" key="1">
    <source>
        <dbReference type="ARBA" id="ARBA00003469"/>
    </source>
</evidence>
<dbReference type="GO" id="GO:0016740">
    <property type="term" value="F:transferase activity"/>
    <property type="evidence" value="ECO:0007669"/>
    <property type="project" value="UniProtKB-KW"/>
</dbReference>
<feature type="domain" description="SsuA/THI5-like" evidence="12">
    <location>
        <begin position="55"/>
        <end position="260"/>
    </location>
</feature>
<reference evidence="13" key="2">
    <citation type="submission" date="2020-09" db="EMBL/GenBank/DDBJ databases">
        <authorList>
            <person name="Sun Q."/>
            <person name="Zhou Y."/>
        </authorList>
    </citation>
    <scope>NUCLEOTIDE SEQUENCE</scope>
    <source>
        <strain evidence="13">CGMCC 1.15320</strain>
    </source>
</reference>
<dbReference type="InterPro" id="IPR015168">
    <property type="entry name" value="SsuA/THI5"/>
</dbReference>
<comment type="pathway">
    <text evidence="2">Cofactor biosynthesis; thiamine diphosphate biosynthesis.</text>
</comment>
<proteinExistence type="inferred from homology"/>
<gene>
    <name evidence="13" type="ORF">GCM10011385_12090</name>
</gene>
<dbReference type="Pfam" id="PF09084">
    <property type="entry name" value="NMT1"/>
    <property type="match status" value="1"/>
</dbReference>
<keyword evidence="8" id="KW-0784">Thiamine biosynthesis</keyword>
<dbReference type="RefSeq" id="WP_188720070.1">
    <property type="nucleotide sequence ID" value="NZ_BMIF01000003.1"/>
</dbReference>
<dbReference type="SUPFAM" id="SSF53850">
    <property type="entry name" value="Periplasmic binding protein-like II"/>
    <property type="match status" value="1"/>
</dbReference>
<keyword evidence="7" id="KW-0663">Pyridoxal phosphate</keyword>
<comment type="caution">
    <text evidence="13">The sequence shown here is derived from an EMBL/GenBank/DDBJ whole genome shotgun (WGS) entry which is preliminary data.</text>
</comment>
<evidence type="ECO:0000256" key="8">
    <source>
        <dbReference type="ARBA" id="ARBA00022977"/>
    </source>
</evidence>